<dbReference type="AlphaFoldDB" id="A0A094PQA5"/>
<accession>A0A094PQA5</accession>
<dbReference type="GO" id="GO:0004222">
    <property type="term" value="F:metalloendopeptidase activity"/>
    <property type="evidence" value="ECO:0007669"/>
    <property type="project" value="TreeGrafter"/>
</dbReference>
<feature type="coiled-coil region" evidence="1">
    <location>
        <begin position="49"/>
        <end position="132"/>
    </location>
</feature>
<dbReference type="SUPFAM" id="SSF51261">
    <property type="entry name" value="Duplicated hybrid motif"/>
    <property type="match status" value="1"/>
</dbReference>
<gene>
    <name evidence="3" type="ORF">GM51_20225</name>
</gene>
<dbReference type="Gene3D" id="2.70.70.10">
    <property type="entry name" value="Glucose Permease (Domain IIA)"/>
    <property type="match status" value="1"/>
</dbReference>
<sequence>MRAFLTRLNSSRFTRGLLAVPLLLSLLMTPAIANNTDIDKQVAEASEALTEASEAVVAAAESLKDAQAKLPAARETLAIATAKEAEATAAYNKAAADLAAAKAAYAAALSKVTSKEAEISQLQKKVDQFARSVYQQGPTSQWEIILESTSPSDLTVRLQNIKAVSLSTAKSLDDLLAAKEQLAADAAAAEAVRLDMQRVADIASQALIDAQNAADKAAAAKSEVDKLVKQEAAALKVAEDDKAEVQAQYNELRAEQIRIAALSKSAGSQGPVDPQATGPLSWPLPGRAAGGGVGWRVHPVYKYKSCHTGVDSGAPKGTPIRAAASGVVLSTTVSRAYGNMTLIDHGGGMVTMYAHQSQFGVSPGQVVGNQDVIGYIGSTGFSTGPHLHFEVHLNGVPYNPMGWFGASRTVVPCWG</sequence>
<dbReference type="EMBL" id="JNSL01000194">
    <property type="protein sequence ID" value="KGA13277.1"/>
    <property type="molecule type" value="Genomic_DNA"/>
</dbReference>
<feature type="coiled-coil region" evidence="1">
    <location>
        <begin position="172"/>
        <end position="255"/>
    </location>
</feature>
<dbReference type="Pfam" id="PF01551">
    <property type="entry name" value="Peptidase_M23"/>
    <property type="match status" value="1"/>
</dbReference>
<dbReference type="CDD" id="cd12797">
    <property type="entry name" value="M23_peptidase"/>
    <property type="match status" value="1"/>
</dbReference>
<dbReference type="PANTHER" id="PTHR21666">
    <property type="entry name" value="PEPTIDASE-RELATED"/>
    <property type="match status" value="1"/>
</dbReference>
<dbReference type="InterPro" id="IPR016047">
    <property type="entry name" value="M23ase_b-sheet_dom"/>
</dbReference>
<dbReference type="PANTHER" id="PTHR21666:SF270">
    <property type="entry name" value="MUREIN HYDROLASE ACTIVATOR ENVC"/>
    <property type="match status" value="1"/>
</dbReference>
<name>A0A094PQA5_9ZZZZ</name>
<proteinExistence type="predicted"/>
<comment type="caution">
    <text evidence="3">The sequence shown here is derived from an EMBL/GenBank/DDBJ whole genome shotgun (WGS) entry which is preliminary data.</text>
</comment>
<evidence type="ECO:0000259" key="2">
    <source>
        <dbReference type="Pfam" id="PF01551"/>
    </source>
</evidence>
<protein>
    <recommendedName>
        <fullName evidence="2">M23ase beta-sheet core domain-containing protein</fullName>
    </recommendedName>
</protein>
<feature type="domain" description="M23ase beta-sheet core" evidence="2">
    <location>
        <begin position="307"/>
        <end position="400"/>
    </location>
</feature>
<dbReference type="InterPro" id="IPR050570">
    <property type="entry name" value="Cell_wall_metabolism_enzyme"/>
</dbReference>
<evidence type="ECO:0000256" key="1">
    <source>
        <dbReference type="SAM" id="Coils"/>
    </source>
</evidence>
<keyword evidence="1" id="KW-0175">Coiled coil</keyword>
<reference evidence="3" key="1">
    <citation type="submission" date="2014-06" db="EMBL/GenBank/DDBJ databases">
        <title>Key roles for freshwater Actinobacteria revealed by deep metagenomic sequencing.</title>
        <authorList>
            <person name="Ghai R."/>
            <person name="Mizuno C.M."/>
            <person name="Picazo A."/>
            <person name="Camacho A."/>
            <person name="Rodriguez-Valera F."/>
        </authorList>
    </citation>
    <scope>NUCLEOTIDE SEQUENCE</scope>
</reference>
<dbReference type="Gene3D" id="6.10.250.3150">
    <property type="match status" value="1"/>
</dbReference>
<organism evidence="3">
    <name type="scientific">freshwater metagenome</name>
    <dbReference type="NCBI Taxonomy" id="449393"/>
    <lineage>
        <taxon>unclassified sequences</taxon>
        <taxon>metagenomes</taxon>
        <taxon>ecological metagenomes</taxon>
    </lineage>
</organism>
<evidence type="ECO:0000313" key="3">
    <source>
        <dbReference type="EMBL" id="KGA13277.1"/>
    </source>
</evidence>
<dbReference type="InterPro" id="IPR011055">
    <property type="entry name" value="Dup_hybrid_motif"/>
</dbReference>